<evidence type="ECO:0000256" key="1">
    <source>
        <dbReference type="SAM" id="MobiDB-lite"/>
    </source>
</evidence>
<feature type="region of interest" description="Disordered" evidence="1">
    <location>
        <begin position="143"/>
        <end position="162"/>
    </location>
</feature>
<name>A0AAV2GU39_9ROSI</name>
<accession>A0AAV2GU39</accession>
<feature type="compositionally biased region" description="Basic and acidic residues" evidence="1">
    <location>
        <begin position="314"/>
        <end position="328"/>
    </location>
</feature>
<feature type="compositionally biased region" description="Acidic residues" evidence="1">
    <location>
        <begin position="1"/>
        <end position="19"/>
    </location>
</feature>
<feature type="region of interest" description="Disordered" evidence="1">
    <location>
        <begin position="314"/>
        <end position="348"/>
    </location>
</feature>
<evidence type="ECO:0000259" key="2">
    <source>
        <dbReference type="Pfam" id="PF03732"/>
    </source>
</evidence>
<evidence type="ECO:0000313" key="3">
    <source>
        <dbReference type="EMBL" id="CAL1413323.1"/>
    </source>
</evidence>
<feature type="region of interest" description="Disordered" evidence="1">
    <location>
        <begin position="74"/>
        <end position="121"/>
    </location>
</feature>
<evidence type="ECO:0000313" key="4">
    <source>
        <dbReference type="Proteomes" id="UP001497516"/>
    </source>
</evidence>
<dbReference type="PANTHER" id="PTHR33223">
    <property type="entry name" value="CCHC-TYPE DOMAIN-CONTAINING PROTEIN"/>
    <property type="match status" value="1"/>
</dbReference>
<dbReference type="PANTHER" id="PTHR33223:SF10">
    <property type="entry name" value="AMINOTRANSFERASE-LIKE PLANT MOBILE DOMAIN-CONTAINING PROTEIN"/>
    <property type="match status" value="1"/>
</dbReference>
<protein>
    <recommendedName>
        <fullName evidence="2">Retrotransposon gag domain-containing protein</fullName>
    </recommendedName>
</protein>
<organism evidence="3 4">
    <name type="scientific">Linum trigynum</name>
    <dbReference type="NCBI Taxonomy" id="586398"/>
    <lineage>
        <taxon>Eukaryota</taxon>
        <taxon>Viridiplantae</taxon>
        <taxon>Streptophyta</taxon>
        <taxon>Embryophyta</taxon>
        <taxon>Tracheophyta</taxon>
        <taxon>Spermatophyta</taxon>
        <taxon>Magnoliopsida</taxon>
        <taxon>eudicotyledons</taxon>
        <taxon>Gunneridae</taxon>
        <taxon>Pentapetalae</taxon>
        <taxon>rosids</taxon>
        <taxon>fabids</taxon>
        <taxon>Malpighiales</taxon>
        <taxon>Linaceae</taxon>
        <taxon>Linum</taxon>
    </lineage>
</organism>
<keyword evidence="4" id="KW-1185">Reference proteome</keyword>
<gene>
    <name evidence="3" type="ORF">LTRI10_LOCUS52563</name>
</gene>
<dbReference type="EMBL" id="OZ034822">
    <property type="protein sequence ID" value="CAL1413323.1"/>
    <property type="molecule type" value="Genomic_DNA"/>
</dbReference>
<dbReference type="AlphaFoldDB" id="A0AAV2GU39"/>
<dbReference type="InterPro" id="IPR005162">
    <property type="entry name" value="Retrotrans_gag_dom"/>
</dbReference>
<reference evidence="3 4" key="1">
    <citation type="submission" date="2024-04" db="EMBL/GenBank/DDBJ databases">
        <authorList>
            <person name="Fracassetti M."/>
        </authorList>
    </citation>
    <scope>NUCLEOTIDE SEQUENCE [LARGE SCALE GENOMIC DNA]</scope>
</reference>
<feature type="region of interest" description="Disordered" evidence="1">
    <location>
        <begin position="1"/>
        <end position="44"/>
    </location>
</feature>
<sequence>MSEEAPMNEEREEITEEQSEGMRGQTPEIDDGEESDGMFRGSEGASITKKELFRIIEDQDEAIEALRREVDVLKRSERMTPSPTKKRERTAETESESGCLRRPSLWRPRDHGGPDTNGWNGGILGRLSRRCPVRQPLARSILEEPAGTNIPPLPTYDGTGDPEDHLNGYFTKMQLYNSTDATLCKVFPSTFSGVVLDWYHQIEEGRIDCFEQFAAMFLAKFASRKWRSLTIGALFKVRQKEGEVLREFYERWLSVALAVKDAQPSVLGVCLNECTTSEELCRSLTKRDVVSTEDLDHRVQKVIMLEETLAARGADRRKTRGEEVEMTRRPYPPSGSGYTPASHPPPRRVDVGRPAPKGAGHFAEYSDTLKNVLQHVKEKGYQIRWPGPMRGKPNERNLDRYCDFHREVGHHTADCYQLKTELRGLADRGMLNDFIKKPEERVHRACVAGVVKAREELPPPPYDLDQEKAPDRVRLTIEAISGTMDLREKIEANRR</sequence>
<dbReference type="Proteomes" id="UP001497516">
    <property type="component" value="Chromosome 9"/>
</dbReference>
<proteinExistence type="predicted"/>
<dbReference type="Pfam" id="PF03732">
    <property type="entry name" value="Retrotrans_gag"/>
    <property type="match status" value="1"/>
</dbReference>
<feature type="domain" description="Retrotransposon gag" evidence="2">
    <location>
        <begin position="185"/>
        <end position="260"/>
    </location>
</feature>